<gene>
    <name evidence="1" type="ORF">DK846_08425</name>
</gene>
<comment type="caution">
    <text evidence="1">The sequence shown here is derived from an EMBL/GenBank/DDBJ whole genome shotgun (WGS) entry which is preliminary data.</text>
</comment>
<dbReference type="AlphaFoldDB" id="A0A2V2MX85"/>
<accession>A0A2V2MX85</accession>
<evidence type="ECO:0000313" key="2">
    <source>
        <dbReference type="Proteomes" id="UP000245657"/>
    </source>
</evidence>
<proteinExistence type="predicted"/>
<dbReference type="EMBL" id="QGMY01000007">
    <property type="protein sequence ID" value="PWR72009.1"/>
    <property type="molecule type" value="Genomic_DNA"/>
</dbReference>
<sequence length="279" mass="29875">MTKRGTLYFVLILLILAGSLVTADRLPNVSKTTNMQVPATTNLQLVGMMDSQTQVQINTRNYNGTDAESQGFLSPGSAESNLIYKNDMMTNGGYLALAKDQTFDEGNQNKKGYNVDSAIVSTYATDPDKGSRMSTSEQLTLTTTGNWTPLNQSIHNPLVSQIVGKYIGAFESSYDAKSDVSLTTGQLATIAQGRSTGYDDTVPAAVKYQLGIHPDTSTGLPYAQGSAATNFVITNREGYQNTSNESSTKTFADSTKVNGLIFKFGKDFSVESGLEVGGS</sequence>
<dbReference type="RefSeq" id="WP_109968499.1">
    <property type="nucleotide sequence ID" value="NZ_CP176093.1"/>
</dbReference>
<dbReference type="Proteomes" id="UP000245657">
    <property type="component" value="Unassembled WGS sequence"/>
</dbReference>
<organism evidence="1 2">
    <name type="scientific">Methanospirillum lacunae</name>
    <dbReference type="NCBI Taxonomy" id="668570"/>
    <lineage>
        <taxon>Archaea</taxon>
        <taxon>Methanobacteriati</taxon>
        <taxon>Methanobacteriota</taxon>
        <taxon>Stenosarchaea group</taxon>
        <taxon>Methanomicrobia</taxon>
        <taxon>Methanomicrobiales</taxon>
        <taxon>Methanospirillaceae</taxon>
        <taxon>Methanospirillum</taxon>
    </lineage>
</organism>
<dbReference type="OrthoDB" id="115389at2157"/>
<protein>
    <submittedName>
        <fullName evidence="1">Uncharacterized protein</fullName>
    </submittedName>
</protein>
<evidence type="ECO:0000313" key="1">
    <source>
        <dbReference type="EMBL" id="PWR72009.1"/>
    </source>
</evidence>
<name>A0A2V2MX85_9EURY</name>
<keyword evidence="2" id="KW-1185">Reference proteome</keyword>
<reference evidence="1 2" key="1">
    <citation type="submission" date="2018-05" db="EMBL/GenBank/DDBJ databases">
        <title>Draft genome of Methanospirillum lacunae Ki8-1.</title>
        <authorList>
            <person name="Dueholm M.S."/>
            <person name="Nielsen P.H."/>
            <person name="Bakmann L.F."/>
            <person name="Otzen D.E."/>
        </authorList>
    </citation>
    <scope>NUCLEOTIDE SEQUENCE [LARGE SCALE GENOMIC DNA]</scope>
    <source>
        <strain evidence="1 2">Ki8-1</strain>
    </source>
</reference>
<dbReference type="GeneID" id="97548130"/>